<dbReference type="Proteomes" id="UP001642483">
    <property type="component" value="Unassembled WGS sequence"/>
</dbReference>
<dbReference type="InterPro" id="IPR037443">
    <property type="entry name" value="LURAP1"/>
</dbReference>
<comment type="caution">
    <text evidence="1">The sequence shown here is derived from an EMBL/GenBank/DDBJ whole genome shotgun (WGS) entry which is preliminary data.</text>
</comment>
<proteinExistence type="predicted"/>
<evidence type="ECO:0000313" key="1">
    <source>
        <dbReference type="EMBL" id="CAK8676226.1"/>
    </source>
</evidence>
<accession>A0ABP0F946</accession>
<reference evidence="1 2" key="1">
    <citation type="submission" date="2024-02" db="EMBL/GenBank/DDBJ databases">
        <authorList>
            <person name="Daric V."/>
            <person name="Darras S."/>
        </authorList>
    </citation>
    <scope>NUCLEOTIDE SEQUENCE [LARGE SCALE GENOMIC DNA]</scope>
</reference>
<dbReference type="PANTHER" id="PTHR33767">
    <property type="entry name" value="LEUCINE RICH ADAPTOR PROTEIN 1-LIKE"/>
    <property type="match status" value="1"/>
</dbReference>
<dbReference type="PANTHER" id="PTHR33767:SF3">
    <property type="entry name" value="LEUCINE RICH ADAPTOR PROTEIN 1-LIKE"/>
    <property type="match status" value="1"/>
</dbReference>
<dbReference type="Pfam" id="PF14854">
    <property type="entry name" value="LURAP"/>
    <property type="match status" value="1"/>
</dbReference>
<dbReference type="EMBL" id="CAWYQH010000024">
    <property type="protein sequence ID" value="CAK8676226.1"/>
    <property type="molecule type" value="Genomic_DNA"/>
</dbReference>
<name>A0ABP0F946_CLALP</name>
<sequence>MWQDTKFEKGDINDLSDFQHNTVANGIDLKIGTKIPECLLKHSDEKLEKCWKVSKFLSRSNENNKLILPGSALKISLDDAIASCNMGSLKEKLQHLFFEMEKLRKLDRDILQKFLAINNGVDEIRWKVEEKEADFKRHLEQDEMEDVIESFMSNNECEWKTHVLPKMSDTTERPINLNFSPRMTPTSLGLFNDADASQHVSNSSKHNKISNENKYVDHQPQSKAFTNPTYVHYNAEEYLNQASKSYGKTTNEVKTMNQLSFHEFKSHQPTKEGSNDTLITGWHRAQNTGERYQTSTTRAAAVNQNSANLPSCIWKKVEQSKPKNVSRKSISSFRLLTDENSRIGKLNRWDDKASHEDKNRFQRQREYQNLMELSLVRVVDRSLPVSFPQVRSKYKLQELDTDKSLCGITPTESNFHSVEHQKKHEKVVWNGLPQQTTLESNSLGKKTSFRNHKSGNMRNYKKSENTIMPENNVVALSYKRTSNASSLQPQDDVTYL</sequence>
<dbReference type="InterPro" id="IPR039499">
    <property type="entry name" value="LURA1/LRA25"/>
</dbReference>
<protein>
    <submittedName>
        <fullName evidence="1">Uncharacterized protein</fullName>
    </submittedName>
</protein>
<keyword evidence="2" id="KW-1185">Reference proteome</keyword>
<gene>
    <name evidence="1" type="ORF">CVLEPA_LOCUS5696</name>
</gene>
<evidence type="ECO:0000313" key="2">
    <source>
        <dbReference type="Proteomes" id="UP001642483"/>
    </source>
</evidence>
<organism evidence="1 2">
    <name type="scientific">Clavelina lepadiformis</name>
    <name type="common">Light-bulb sea squirt</name>
    <name type="synonym">Ascidia lepadiformis</name>
    <dbReference type="NCBI Taxonomy" id="159417"/>
    <lineage>
        <taxon>Eukaryota</taxon>
        <taxon>Metazoa</taxon>
        <taxon>Chordata</taxon>
        <taxon>Tunicata</taxon>
        <taxon>Ascidiacea</taxon>
        <taxon>Aplousobranchia</taxon>
        <taxon>Clavelinidae</taxon>
        <taxon>Clavelina</taxon>
    </lineage>
</organism>